<accession>A0A8H4N476</accession>
<dbReference type="Gene3D" id="3.30.420.10">
    <property type="entry name" value="Ribonuclease H-like superfamily/Ribonuclease H"/>
    <property type="match status" value="1"/>
</dbReference>
<proteinExistence type="predicted"/>
<gene>
    <name evidence="2" type="ORF">GTA08_BOTSDO04797</name>
</gene>
<dbReference type="AlphaFoldDB" id="A0A8H4N476"/>
<protein>
    <recommendedName>
        <fullName evidence="4">RNase H type-1 domain-containing protein</fullName>
    </recommendedName>
</protein>
<dbReference type="GO" id="GO:0003676">
    <property type="term" value="F:nucleic acid binding"/>
    <property type="evidence" value="ECO:0007669"/>
    <property type="project" value="InterPro"/>
</dbReference>
<name>A0A8H4N476_9PEZI</name>
<evidence type="ECO:0008006" key="4">
    <source>
        <dbReference type="Google" id="ProtNLM"/>
    </source>
</evidence>
<evidence type="ECO:0000313" key="2">
    <source>
        <dbReference type="EMBL" id="KAF4308410.1"/>
    </source>
</evidence>
<sequence>MSSAGPSIQEQQRARLARQRSFDRSLERVPIQRSDWPGDFVQLYGCEIRTRENDNAEVSGWLYLSRPDPDRLDLWGDGSANRPRTRGGFAVIQSGGGERPMVLRHFASGSMTPAARPAGAFAGNIRPLEMELCAIAAGLERAAELVSELRSRDEETWDVVVCLCDSKDALVAMGNYRETPNQPQMRVGEYSTIKILRCAEKLKNLGVHVVLEEVRGHRGIDGNAAADLVAKAQLGVRPWPVVKTWRSSPWLGGPILDLPDA</sequence>
<dbReference type="InterPro" id="IPR036397">
    <property type="entry name" value="RNaseH_sf"/>
</dbReference>
<dbReference type="InterPro" id="IPR012337">
    <property type="entry name" value="RNaseH-like_sf"/>
</dbReference>
<evidence type="ECO:0000313" key="3">
    <source>
        <dbReference type="Proteomes" id="UP000572817"/>
    </source>
</evidence>
<reference evidence="2" key="1">
    <citation type="submission" date="2020-04" db="EMBL/GenBank/DDBJ databases">
        <title>Genome Assembly and Annotation of Botryosphaeria dothidea sdau 11-99, a Latent Pathogen of Apple Fruit Ring Rot in China.</title>
        <authorList>
            <person name="Yu C."/>
            <person name="Diao Y."/>
            <person name="Lu Q."/>
            <person name="Zhao J."/>
            <person name="Cui S."/>
            <person name="Peng C."/>
            <person name="He B."/>
            <person name="Liu H."/>
        </authorList>
    </citation>
    <scope>NUCLEOTIDE SEQUENCE [LARGE SCALE GENOMIC DNA]</scope>
    <source>
        <strain evidence="2">Sdau11-99</strain>
    </source>
</reference>
<dbReference type="SUPFAM" id="SSF53098">
    <property type="entry name" value="Ribonuclease H-like"/>
    <property type="match status" value="1"/>
</dbReference>
<dbReference type="Proteomes" id="UP000572817">
    <property type="component" value="Unassembled WGS sequence"/>
</dbReference>
<comment type="caution">
    <text evidence="2">The sequence shown here is derived from an EMBL/GenBank/DDBJ whole genome shotgun (WGS) entry which is preliminary data.</text>
</comment>
<organism evidence="2 3">
    <name type="scientific">Botryosphaeria dothidea</name>
    <dbReference type="NCBI Taxonomy" id="55169"/>
    <lineage>
        <taxon>Eukaryota</taxon>
        <taxon>Fungi</taxon>
        <taxon>Dikarya</taxon>
        <taxon>Ascomycota</taxon>
        <taxon>Pezizomycotina</taxon>
        <taxon>Dothideomycetes</taxon>
        <taxon>Dothideomycetes incertae sedis</taxon>
        <taxon>Botryosphaeriales</taxon>
        <taxon>Botryosphaeriaceae</taxon>
        <taxon>Botryosphaeria</taxon>
    </lineage>
</organism>
<keyword evidence="3" id="KW-1185">Reference proteome</keyword>
<feature type="region of interest" description="Disordered" evidence="1">
    <location>
        <begin position="1"/>
        <end position="21"/>
    </location>
</feature>
<dbReference type="EMBL" id="WWBZ02000022">
    <property type="protein sequence ID" value="KAF4308410.1"/>
    <property type="molecule type" value="Genomic_DNA"/>
</dbReference>
<evidence type="ECO:0000256" key="1">
    <source>
        <dbReference type="SAM" id="MobiDB-lite"/>
    </source>
</evidence>